<proteinExistence type="predicted"/>
<evidence type="ECO:0000313" key="3">
    <source>
        <dbReference type="Proteomes" id="UP001375240"/>
    </source>
</evidence>
<comment type="caution">
    <text evidence="2">The sequence shown here is derived from an EMBL/GenBank/DDBJ whole genome shotgun (WGS) entry which is preliminary data.</text>
</comment>
<feature type="domain" description="BTB" evidence="1">
    <location>
        <begin position="48"/>
        <end position="127"/>
    </location>
</feature>
<dbReference type="Proteomes" id="UP001375240">
    <property type="component" value="Unassembled WGS sequence"/>
</dbReference>
<organism evidence="2 3">
    <name type="scientific">Orbilia brochopaga</name>
    <dbReference type="NCBI Taxonomy" id="3140254"/>
    <lineage>
        <taxon>Eukaryota</taxon>
        <taxon>Fungi</taxon>
        <taxon>Dikarya</taxon>
        <taxon>Ascomycota</taxon>
        <taxon>Pezizomycotina</taxon>
        <taxon>Orbiliomycetes</taxon>
        <taxon>Orbiliales</taxon>
        <taxon>Orbiliaceae</taxon>
        <taxon>Orbilia</taxon>
    </lineage>
</organism>
<dbReference type="Pfam" id="PF00651">
    <property type="entry name" value="BTB"/>
    <property type="match status" value="1"/>
</dbReference>
<evidence type="ECO:0000313" key="2">
    <source>
        <dbReference type="EMBL" id="KAK6353630.1"/>
    </source>
</evidence>
<dbReference type="PROSITE" id="PS50097">
    <property type="entry name" value="BTB"/>
    <property type="match status" value="1"/>
</dbReference>
<keyword evidence="3" id="KW-1185">Reference proteome</keyword>
<protein>
    <recommendedName>
        <fullName evidence="1">BTB domain-containing protein</fullName>
    </recommendedName>
</protein>
<dbReference type="SUPFAM" id="SSF54695">
    <property type="entry name" value="POZ domain"/>
    <property type="match status" value="1"/>
</dbReference>
<evidence type="ECO:0000259" key="1">
    <source>
        <dbReference type="PROSITE" id="PS50097"/>
    </source>
</evidence>
<dbReference type="AlphaFoldDB" id="A0AAV9V4A2"/>
<reference evidence="2 3" key="1">
    <citation type="submission" date="2019-10" db="EMBL/GenBank/DDBJ databases">
        <authorList>
            <person name="Palmer J.M."/>
        </authorList>
    </citation>
    <scope>NUCLEOTIDE SEQUENCE [LARGE SCALE GENOMIC DNA]</scope>
    <source>
        <strain evidence="2 3">TWF696</strain>
    </source>
</reference>
<accession>A0AAV9V4A2</accession>
<dbReference type="InterPro" id="IPR000210">
    <property type="entry name" value="BTB/POZ_dom"/>
</dbReference>
<gene>
    <name evidence="2" type="ORF">TWF696_005593</name>
</gene>
<dbReference type="Gene3D" id="3.30.710.10">
    <property type="entry name" value="Potassium Channel Kv1.1, Chain A"/>
    <property type="match status" value="1"/>
</dbReference>
<dbReference type="CDD" id="cd18186">
    <property type="entry name" value="BTB_POZ_ZBTB_KLHL-like"/>
    <property type="match status" value="1"/>
</dbReference>
<name>A0AAV9V4A2_9PEZI</name>
<dbReference type="EMBL" id="JAVHNQ010000003">
    <property type="protein sequence ID" value="KAK6353630.1"/>
    <property type="molecule type" value="Genomic_DNA"/>
</dbReference>
<sequence>MTAHTDGARILSPTSVFDYVAYPDILGQNDEAEALYEMWDMFEKQEFTDCKIAIFAPNTTQPVFIKCHKFILCSRIPHFRHQLQDSAALAAGTDEDGDIIFTIKDVDVKLVLHILAFAYTARIEALEPDFVDLSDSGDPEEPVIRYGRPHGIVSIHRAVRKDEILLPAKLAALAMYLGMVSLAHRARDVYNCASHGCMKSPSVHRMGNASDEAVELANPPRCPLDVTKFDADLLCEYVELMYNHTSIHQDKKQPLRLIRDAERGNMMYGASAYFRTSGDIPGKYQQAFDRVPVFYEDLVDWYIDGVKGYDVEFDLISR</sequence>
<dbReference type="InterPro" id="IPR011333">
    <property type="entry name" value="SKP1/BTB/POZ_sf"/>
</dbReference>